<name>B9ST94_RICCO</name>
<dbReference type="EMBL" id="EQ974124">
    <property type="protein sequence ID" value="EEF33169.1"/>
    <property type="molecule type" value="Genomic_DNA"/>
</dbReference>
<proteinExistence type="inferred from homology"/>
<reference evidence="8" key="1">
    <citation type="journal article" date="2010" name="Nat. Biotechnol.">
        <title>Draft genome sequence of the oilseed species Ricinus communis.</title>
        <authorList>
            <person name="Chan A.P."/>
            <person name="Crabtree J."/>
            <person name="Zhao Q."/>
            <person name="Lorenzi H."/>
            <person name="Orvis J."/>
            <person name="Puiu D."/>
            <person name="Melake-Berhan A."/>
            <person name="Jones K.M."/>
            <person name="Redman J."/>
            <person name="Chen G."/>
            <person name="Cahoon E.B."/>
            <person name="Gedil M."/>
            <person name="Stanke M."/>
            <person name="Haas B.J."/>
            <person name="Wortman J.R."/>
            <person name="Fraser-Liggett C.M."/>
            <person name="Ravel J."/>
            <person name="Rabinowicz P.D."/>
        </authorList>
    </citation>
    <scope>NUCLEOTIDE SEQUENCE [LARGE SCALE GENOMIC DNA]</scope>
    <source>
        <strain evidence="8">cv. Hale</strain>
    </source>
</reference>
<dbReference type="AlphaFoldDB" id="B9ST94"/>
<sequence length="160" mass="17305">MLGSLNSSSSSPHEQDQQEEATAVLDLQFQQIINPQATAAAAATRAAATTTSTTSVGGFTSSAIYMRQLLISCAELISQSDFSAAHRLISVLSSSSSPYGDSRERSAGFNNVPLSPYALSQAKLLLRLHYPSEGYHLQMINDSFFLGWQNRALFSVSSWH</sequence>
<comment type="subcellular location">
    <subcellularLocation>
        <location evidence="1">Nucleus</location>
    </subcellularLocation>
</comment>
<keyword evidence="2" id="KW-0805">Transcription regulation</keyword>
<protein>
    <submittedName>
        <fullName evidence="7">Uncharacterized protein</fullName>
    </submittedName>
</protein>
<dbReference type="GO" id="GO:0005634">
    <property type="term" value="C:nucleus"/>
    <property type="evidence" value="ECO:0007669"/>
    <property type="project" value="UniProtKB-SubCell"/>
</dbReference>
<evidence type="ECO:0000256" key="3">
    <source>
        <dbReference type="ARBA" id="ARBA00023163"/>
    </source>
</evidence>
<comment type="caution">
    <text evidence="5">Lacks conserved residue(s) required for the propagation of feature annotation.</text>
</comment>
<organism evidence="7 8">
    <name type="scientific">Ricinus communis</name>
    <name type="common">Castor bean</name>
    <dbReference type="NCBI Taxonomy" id="3988"/>
    <lineage>
        <taxon>Eukaryota</taxon>
        <taxon>Viridiplantae</taxon>
        <taxon>Streptophyta</taxon>
        <taxon>Embryophyta</taxon>
        <taxon>Tracheophyta</taxon>
        <taxon>Spermatophyta</taxon>
        <taxon>Magnoliopsida</taxon>
        <taxon>eudicotyledons</taxon>
        <taxon>Gunneridae</taxon>
        <taxon>Pentapetalae</taxon>
        <taxon>rosids</taxon>
        <taxon>fabids</taxon>
        <taxon>Malpighiales</taxon>
        <taxon>Euphorbiaceae</taxon>
        <taxon>Acalyphoideae</taxon>
        <taxon>Acalypheae</taxon>
        <taxon>Ricinus</taxon>
    </lineage>
</organism>
<comment type="similarity">
    <text evidence="5">Belongs to the GRAS family.</text>
</comment>
<evidence type="ECO:0000256" key="5">
    <source>
        <dbReference type="PROSITE-ProRule" id="PRU01191"/>
    </source>
</evidence>
<keyword evidence="3" id="KW-0804">Transcription</keyword>
<accession>B9ST94</accession>
<keyword evidence="8" id="KW-1185">Reference proteome</keyword>
<feature type="region of interest" description="Disordered" evidence="6">
    <location>
        <begin position="1"/>
        <end position="21"/>
    </location>
</feature>
<dbReference type="InterPro" id="IPR005202">
    <property type="entry name" value="TF_GRAS"/>
</dbReference>
<dbReference type="Pfam" id="PF03514">
    <property type="entry name" value="GRAS"/>
    <property type="match status" value="1"/>
</dbReference>
<keyword evidence="4" id="KW-0539">Nucleus</keyword>
<evidence type="ECO:0000256" key="4">
    <source>
        <dbReference type="ARBA" id="ARBA00023242"/>
    </source>
</evidence>
<evidence type="ECO:0000256" key="1">
    <source>
        <dbReference type="ARBA" id="ARBA00004123"/>
    </source>
</evidence>
<gene>
    <name evidence="7" type="ORF">RCOM_0364340</name>
</gene>
<dbReference type="Proteomes" id="UP000008311">
    <property type="component" value="Unassembled WGS sequence"/>
</dbReference>
<feature type="region of interest" description="SAW" evidence="5">
    <location>
        <begin position="84"/>
        <end position="160"/>
    </location>
</feature>
<evidence type="ECO:0000313" key="7">
    <source>
        <dbReference type="EMBL" id="EEF33169.1"/>
    </source>
</evidence>
<dbReference type="STRING" id="3988.B9ST94"/>
<evidence type="ECO:0000313" key="8">
    <source>
        <dbReference type="Proteomes" id="UP000008311"/>
    </source>
</evidence>
<evidence type="ECO:0000256" key="2">
    <source>
        <dbReference type="ARBA" id="ARBA00023015"/>
    </source>
</evidence>
<dbReference type="PROSITE" id="PS50985">
    <property type="entry name" value="GRAS"/>
    <property type="match status" value="1"/>
</dbReference>
<evidence type="ECO:0000256" key="6">
    <source>
        <dbReference type="SAM" id="MobiDB-lite"/>
    </source>
</evidence>
<dbReference type="InParanoid" id="B9ST94"/>